<dbReference type="Gene3D" id="3.20.20.140">
    <property type="entry name" value="Metal-dependent hydrolases"/>
    <property type="match status" value="1"/>
</dbReference>
<reference evidence="2" key="1">
    <citation type="journal article" date="2019" name="Int. J. Syst. Evol. Microbiol.">
        <title>The Global Catalogue of Microorganisms (GCM) 10K type strain sequencing project: providing services to taxonomists for standard genome sequencing and annotation.</title>
        <authorList>
            <consortium name="The Broad Institute Genomics Platform"/>
            <consortium name="The Broad Institute Genome Sequencing Center for Infectious Disease"/>
            <person name="Wu L."/>
            <person name="Ma J."/>
        </authorList>
    </citation>
    <scope>NUCLEOTIDE SEQUENCE [LARGE SCALE GENOMIC DNA]</scope>
    <source>
        <strain evidence="2">CGMCC 1.16305</strain>
    </source>
</reference>
<dbReference type="GO" id="GO:0004519">
    <property type="term" value="F:endonuclease activity"/>
    <property type="evidence" value="ECO:0007669"/>
    <property type="project" value="UniProtKB-KW"/>
</dbReference>
<proteinExistence type="predicted"/>
<sequence length="388" mass="43528">MNTYFADLHIHIGRTQSGKPVKITGAKTLTIDRILEEASDRKGIDIVGVIDSQVPEVIRQLEDMIKDELVQPLTGGGLKYRSTTLLLGSEIEINDETTKGPIHVLAFMPTLEKMRVFSLWLSKYMTNVSLSTQRFLGSAKVLQEKVKSLGGLFIPAHIFTPFKSLYGSGVSCTLTEVFHPEMIDAVELGLSSDTSMADQIPELHHYTFLTNSDAHSLKKIAREYQKLQLNEPTFQEFSYALKAIEGRSVACNYGLNPRLGKYHRTCCANCFTVLNSHEQGDRCPNCGHKRVIKGVYDRLLELKKEERHPDRPPYVHQVPLEFIPKVGPKTLEKLLNRFGTEMNVMHKAQEQELIKVVGEKTAEFIIKARKGELSLETGGAGRYGKVKG</sequence>
<evidence type="ECO:0000313" key="2">
    <source>
        <dbReference type="Proteomes" id="UP001596505"/>
    </source>
</evidence>
<dbReference type="InterPro" id="IPR010994">
    <property type="entry name" value="RuvA_2-like"/>
</dbReference>
<organism evidence="1 2">
    <name type="scientific">Scopulibacillus cellulosilyticus</name>
    <dbReference type="NCBI Taxonomy" id="2665665"/>
    <lineage>
        <taxon>Bacteria</taxon>
        <taxon>Bacillati</taxon>
        <taxon>Bacillota</taxon>
        <taxon>Bacilli</taxon>
        <taxon>Bacillales</taxon>
        <taxon>Sporolactobacillaceae</taxon>
        <taxon>Scopulibacillus</taxon>
    </lineage>
</organism>
<protein>
    <submittedName>
        <fullName evidence="1">Endonuclease Q family protein</fullName>
    </submittedName>
</protein>
<dbReference type="PANTHER" id="PTHR40084">
    <property type="entry name" value="PHOSPHOHYDROLASE, PHP FAMILY"/>
    <property type="match status" value="1"/>
</dbReference>
<keyword evidence="2" id="KW-1185">Reference proteome</keyword>
<dbReference type="RefSeq" id="WP_380962541.1">
    <property type="nucleotide sequence ID" value="NZ_JBHTCO010000001.1"/>
</dbReference>
<dbReference type="Proteomes" id="UP001596505">
    <property type="component" value="Unassembled WGS sequence"/>
</dbReference>
<dbReference type="PANTHER" id="PTHR40084:SF1">
    <property type="entry name" value="PHOSPHOTRANSFERASE"/>
    <property type="match status" value="1"/>
</dbReference>
<dbReference type="SUPFAM" id="SSF47781">
    <property type="entry name" value="RuvA domain 2-like"/>
    <property type="match status" value="1"/>
</dbReference>
<keyword evidence="1" id="KW-0255">Endonuclease</keyword>
<name>A0ABW2PQ03_9BACL</name>
<dbReference type="EMBL" id="JBHTCO010000001">
    <property type="protein sequence ID" value="MFC7391489.1"/>
    <property type="molecule type" value="Genomic_DNA"/>
</dbReference>
<comment type="caution">
    <text evidence="1">The sequence shown here is derived from an EMBL/GenBank/DDBJ whole genome shotgun (WGS) entry which is preliminary data.</text>
</comment>
<accession>A0ABW2PQ03</accession>
<dbReference type="SUPFAM" id="SSF89550">
    <property type="entry name" value="PHP domain-like"/>
    <property type="match status" value="1"/>
</dbReference>
<evidence type="ECO:0000313" key="1">
    <source>
        <dbReference type="EMBL" id="MFC7391489.1"/>
    </source>
</evidence>
<dbReference type="InterPro" id="IPR016195">
    <property type="entry name" value="Pol/histidinol_Pase-like"/>
</dbReference>
<keyword evidence="1" id="KW-0378">Hydrolase</keyword>
<dbReference type="CDD" id="cd19067">
    <property type="entry name" value="PfuEndoQ-like"/>
    <property type="match status" value="1"/>
</dbReference>
<gene>
    <name evidence="1" type="ORF">ACFQRG_00495</name>
</gene>
<keyword evidence="1" id="KW-0540">Nuclease</keyword>
<dbReference type="Gene3D" id="1.10.150.20">
    <property type="entry name" value="5' to 3' exonuclease, C-terminal subdomain"/>
    <property type="match status" value="1"/>
</dbReference>